<sequence length="130" mass="14968">MQKRWICLDTPLHKPNSLLISYTEVELCKVSLTMAPGSQDNWEKKANTAVDSGIAFRLWVGIVIELLEDSEDLVYVVVKPAIPREKWRRISDSWVKCRQFQTEICHHSARAELESVFGMLENKRAQSEHG</sequence>
<gene>
    <name evidence="1" type="ORF">P7K49_034043</name>
</gene>
<reference evidence="1 2" key="1">
    <citation type="submission" date="2023-05" db="EMBL/GenBank/DDBJ databases">
        <title>B98-5 Cell Line De Novo Hybrid Assembly: An Optical Mapping Approach.</title>
        <authorList>
            <person name="Kananen K."/>
            <person name="Auerbach J.A."/>
            <person name="Kautto E."/>
            <person name="Blachly J.S."/>
        </authorList>
    </citation>
    <scope>NUCLEOTIDE SEQUENCE [LARGE SCALE GENOMIC DNA]</scope>
    <source>
        <strain evidence="1">B95-8</strain>
        <tissue evidence="1">Cell line</tissue>
    </source>
</reference>
<evidence type="ECO:0000313" key="2">
    <source>
        <dbReference type="Proteomes" id="UP001266305"/>
    </source>
</evidence>
<accession>A0ABQ9TTM4</accession>
<comment type="caution">
    <text evidence="1">The sequence shown here is derived from an EMBL/GenBank/DDBJ whole genome shotgun (WGS) entry which is preliminary data.</text>
</comment>
<name>A0ABQ9TTM4_SAGOE</name>
<evidence type="ECO:0000313" key="1">
    <source>
        <dbReference type="EMBL" id="KAK2088136.1"/>
    </source>
</evidence>
<dbReference type="EMBL" id="JASSZA010000019">
    <property type="protein sequence ID" value="KAK2088136.1"/>
    <property type="molecule type" value="Genomic_DNA"/>
</dbReference>
<proteinExistence type="predicted"/>
<protein>
    <submittedName>
        <fullName evidence="1">Uncharacterized protein</fullName>
    </submittedName>
</protein>
<organism evidence="1 2">
    <name type="scientific">Saguinus oedipus</name>
    <name type="common">Cotton-top tamarin</name>
    <name type="synonym">Oedipomidas oedipus</name>
    <dbReference type="NCBI Taxonomy" id="9490"/>
    <lineage>
        <taxon>Eukaryota</taxon>
        <taxon>Metazoa</taxon>
        <taxon>Chordata</taxon>
        <taxon>Craniata</taxon>
        <taxon>Vertebrata</taxon>
        <taxon>Euteleostomi</taxon>
        <taxon>Mammalia</taxon>
        <taxon>Eutheria</taxon>
        <taxon>Euarchontoglires</taxon>
        <taxon>Primates</taxon>
        <taxon>Haplorrhini</taxon>
        <taxon>Platyrrhini</taxon>
        <taxon>Cebidae</taxon>
        <taxon>Callitrichinae</taxon>
        <taxon>Saguinus</taxon>
    </lineage>
</organism>
<keyword evidence="2" id="KW-1185">Reference proteome</keyword>
<dbReference type="Proteomes" id="UP001266305">
    <property type="component" value="Unassembled WGS sequence"/>
</dbReference>